<name>A0ABU9CCR1_9BURK</name>
<keyword evidence="7 10" id="KW-0119">Carbohydrate metabolism</keyword>
<evidence type="ECO:0000313" key="12">
    <source>
        <dbReference type="Proteomes" id="UP001379945"/>
    </source>
</evidence>
<dbReference type="PANTHER" id="PTHR32438:SF5">
    <property type="entry name" value="4-ALPHA-GLUCANOTRANSFERASE DPE1, CHLOROPLASTIC_AMYLOPLASTIC"/>
    <property type="match status" value="1"/>
</dbReference>
<evidence type="ECO:0000256" key="8">
    <source>
        <dbReference type="ARBA" id="ARBA00031423"/>
    </source>
</evidence>
<dbReference type="EC" id="2.4.1.25" evidence="3 10"/>
<comment type="caution">
    <text evidence="11">The sequence shown here is derived from an EMBL/GenBank/DDBJ whole genome shotgun (WGS) entry which is preliminary data.</text>
</comment>
<evidence type="ECO:0000256" key="9">
    <source>
        <dbReference type="ARBA" id="ARBA00031501"/>
    </source>
</evidence>
<dbReference type="PANTHER" id="PTHR32438">
    <property type="entry name" value="4-ALPHA-GLUCANOTRANSFERASE DPE1, CHLOROPLASTIC/AMYLOPLASTIC"/>
    <property type="match status" value="1"/>
</dbReference>
<protein>
    <recommendedName>
        <fullName evidence="4 10">4-alpha-glucanotransferase</fullName>
        <ecNumber evidence="3 10">2.4.1.25</ecNumber>
    </recommendedName>
    <alternativeName>
        <fullName evidence="8 10">Amylomaltase</fullName>
    </alternativeName>
    <alternativeName>
        <fullName evidence="9 10">Disproportionating enzyme</fullName>
    </alternativeName>
</protein>
<dbReference type="InterPro" id="IPR017853">
    <property type="entry name" value="GH"/>
</dbReference>
<proteinExistence type="inferred from homology"/>
<sequence>MHLPPRTSGVLLHVTSLPSPHGIGDFGPGAYHFVDWLQSAGQSLWQLLPTTPIGPANSPYQSVSAFAGSPLMVAFEPLVAKGWMSAPQLPDGGFNVYRVEYEKVVPWRMAQLRLAAEGFFARGSKADHKAFETWADAQRSWLDDYGLFMALETVHGGQPWWTWAPKLRDRDAAQMKAARRTHAAEIRFWEFVQWCFDTQCAAVKAYANERGIGIVGDLPIFIAHHSADCWARPDLYFLDDNCQPTVVAGVPPDVFSVDGQRWGNPLYRWDRMAEENFAWWTARVCRALEQADVFRIDHFRGFAGYWEVPASAPTAATGQWVPGPGQALFEAIERELGSLPIIAEDLGVITPDVVALRDGCNFPGMRILQFAFGADGDQEFLPHNYVPHTVVYTGTHDNETVRGWWHNAPERERIYAGTYLACGEHDVHWGMIRAAANSVASMAIFPLQDVLGLDGSHRMNLPGSVEGNWAWRFDWHMVGSEPGRVLGVITAASGRGPFKLLNLPGQPG</sequence>
<evidence type="ECO:0000256" key="2">
    <source>
        <dbReference type="ARBA" id="ARBA00005684"/>
    </source>
</evidence>
<accession>A0ABU9CCR1</accession>
<comment type="similarity">
    <text evidence="2 10">Belongs to the disproportionating enzyme family.</text>
</comment>
<evidence type="ECO:0000256" key="6">
    <source>
        <dbReference type="ARBA" id="ARBA00022679"/>
    </source>
</evidence>
<dbReference type="EMBL" id="JBBUTI010000015">
    <property type="protein sequence ID" value="MEK8048247.1"/>
    <property type="molecule type" value="Genomic_DNA"/>
</dbReference>
<organism evidence="11 12">
    <name type="scientific">Ideonella margarita</name>
    <dbReference type="NCBI Taxonomy" id="2984191"/>
    <lineage>
        <taxon>Bacteria</taxon>
        <taxon>Pseudomonadati</taxon>
        <taxon>Pseudomonadota</taxon>
        <taxon>Betaproteobacteria</taxon>
        <taxon>Burkholderiales</taxon>
        <taxon>Sphaerotilaceae</taxon>
        <taxon>Ideonella</taxon>
    </lineage>
</organism>
<evidence type="ECO:0000313" key="11">
    <source>
        <dbReference type="EMBL" id="MEK8048247.1"/>
    </source>
</evidence>
<evidence type="ECO:0000256" key="5">
    <source>
        <dbReference type="ARBA" id="ARBA00022676"/>
    </source>
</evidence>
<reference evidence="11 12" key="1">
    <citation type="submission" date="2024-04" db="EMBL/GenBank/DDBJ databases">
        <title>Novel species of the genus Ideonella isolated from streams.</title>
        <authorList>
            <person name="Lu H."/>
        </authorList>
    </citation>
    <scope>NUCLEOTIDE SEQUENCE [LARGE SCALE GENOMIC DNA]</scope>
    <source>
        <strain evidence="11 12">LYT19W</strain>
    </source>
</reference>
<evidence type="ECO:0000256" key="10">
    <source>
        <dbReference type="RuleBase" id="RU361207"/>
    </source>
</evidence>
<evidence type="ECO:0000256" key="4">
    <source>
        <dbReference type="ARBA" id="ARBA00020295"/>
    </source>
</evidence>
<dbReference type="InterPro" id="IPR003385">
    <property type="entry name" value="Glyco_hydro_77"/>
</dbReference>
<evidence type="ECO:0000256" key="7">
    <source>
        <dbReference type="ARBA" id="ARBA00023277"/>
    </source>
</evidence>
<keyword evidence="12" id="KW-1185">Reference proteome</keyword>
<evidence type="ECO:0000256" key="1">
    <source>
        <dbReference type="ARBA" id="ARBA00000439"/>
    </source>
</evidence>
<evidence type="ECO:0000256" key="3">
    <source>
        <dbReference type="ARBA" id="ARBA00012560"/>
    </source>
</evidence>
<keyword evidence="5 10" id="KW-0328">Glycosyltransferase</keyword>
<dbReference type="NCBIfam" id="TIGR00217">
    <property type="entry name" value="malQ"/>
    <property type="match status" value="1"/>
</dbReference>
<dbReference type="Pfam" id="PF02446">
    <property type="entry name" value="Glyco_hydro_77"/>
    <property type="match status" value="1"/>
</dbReference>
<dbReference type="RefSeq" id="WP_341400561.1">
    <property type="nucleotide sequence ID" value="NZ_JBBUTI010000015.1"/>
</dbReference>
<dbReference type="Gene3D" id="3.20.20.80">
    <property type="entry name" value="Glycosidases"/>
    <property type="match status" value="1"/>
</dbReference>
<dbReference type="NCBIfam" id="NF011080">
    <property type="entry name" value="PRK14508.1-3"/>
    <property type="match status" value="1"/>
</dbReference>
<keyword evidence="6 10" id="KW-0808">Transferase</keyword>
<comment type="catalytic activity">
    <reaction evidence="1 10">
        <text>Transfers a segment of a (1-&gt;4)-alpha-D-glucan to a new position in an acceptor, which may be glucose or a (1-&gt;4)-alpha-D-glucan.</text>
        <dbReference type="EC" id="2.4.1.25"/>
    </reaction>
</comment>
<dbReference type="SUPFAM" id="SSF51445">
    <property type="entry name" value="(Trans)glycosidases"/>
    <property type="match status" value="1"/>
</dbReference>
<gene>
    <name evidence="11" type="primary">malQ</name>
    <name evidence="11" type="ORF">AACH00_17980</name>
</gene>
<dbReference type="Proteomes" id="UP001379945">
    <property type="component" value="Unassembled WGS sequence"/>
</dbReference>
<dbReference type="GO" id="GO:0004134">
    <property type="term" value="F:4-alpha-glucanotransferase activity"/>
    <property type="evidence" value="ECO:0007669"/>
    <property type="project" value="UniProtKB-EC"/>
</dbReference>